<proteinExistence type="predicted"/>
<evidence type="ECO:0000313" key="1">
    <source>
        <dbReference type="EMBL" id="KOF71674.1"/>
    </source>
</evidence>
<accession>A0A0L8G4B8</accession>
<gene>
    <name evidence="1" type="ORF">OCBIM_22000691mg</name>
</gene>
<dbReference type="AlphaFoldDB" id="A0A0L8G4B8"/>
<name>A0A0L8G4B8_OCTBM</name>
<protein>
    <submittedName>
        <fullName evidence="1">Uncharacterized protein</fullName>
    </submittedName>
</protein>
<organism evidence="1">
    <name type="scientific">Octopus bimaculoides</name>
    <name type="common">California two-spotted octopus</name>
    <dbReference type="NCBI Taxonomy" id="37653"/>
    <lineage>
        <taxon>Eukaryota</taxon>
        <taxon>Metazoa</taxon>
        <taxon>Spiralia</taxon>
        <taxon>Lophotrochozoa</taxon>
        <taxon>Mollusca</taxon>
        <taxon>Cephalopoda</taxon>
        <taxon>Coleoidea</taxon>
        <taxon>Octopodiformes</taxon>
        <taxon>Octopoda</taxon>
        <taxon>Incirrata</taxon>
        <taxon>Octopodidae</taxon>
        <taxon>Octopus</taxon>
    </lineage>
</organism>
<reference evidence="1" key="1">
    <citation type="submission" date="2015-07" db="EMBL/GenBank/DDBJ databases">
        <title>MeaNS - Measles Nucleotide Surveillance Program.</title>
        <authorList>
            <person name="Tran T."/>
            <person name="Druce J."/>
        </authorList>
    </citation>
    <scope>NUCLEOTIDE SEQUENCE</scope>
    <source>
        <strain evidence="1">UCB-OBI-ISO-001</strain>
        <tissue evidence="1">Gonad</tissue>
    </source>
</reference>
<sequence length="55" mass="6302">MGFLQHHCRSCEIMCVCVCKRKLVDMIARSNPFTSTSFRTNCHTHNITIHLLPGI</sequence>
<dbReference type="EMBL" id="KQ424055">
    <property type="protein sequence ID" value="KOF71674.1"/>
    <property type="molecule type" value="Genomic_DNA"/>
</dbReference>